<name>A0A0D6LC25_9BILA</name>
<evidence type="ECO:0000313" key="2">
    <source>
        <dbReference type="Proteomes" id="UP000054495"/>
    </source>
</evidence>
<protein>
    <submittedName>
        <fullName evidence="1">Uncharacterized protein</fullName>
    </submittedName>
</protein>
<dbReference type="EMBL" id="KE129147">
    <property type="protein sequence ID" value="EPB65307.1"/>
    <property type="molecule type" value="Genomic_DNA"/>
</dbReference>
<dbReference type="Proteomes" id="UP000054495">
    <property type="component" value="Unassembled WGS sequence"/>
</dbReference>
<evidence type="ECO:0000313" key="1">
    <source>
        <dbReference type="EMBL" id="EPB65307.1"/>
    </source>
</evidence>
<reference evidence="1 2" key="1">
    <citation type="submission" date="2013-05" db="EMBL/GenBank/DDBJ databases">
        <title>Draft genome of the parasitic nematode Anyclostoma ceylanicum.</title>
        <authorList>
            <person name="Mitreva M."/>
        </authorList>
    </citation>
    <scope>NUCLEOTIDE SEQUENCE [LARGE SCALE GENOMIC DNA]</scope>
</reference>
<accession>A0A0D6LC25</accession>
<sequence>MAEQNKNYAQNYASSQFLFIGPKVGSYVVLRVRGAAARVVHIIRSADSLAQSSEVAALAALIGLNLRHLLIGEWEEQQL</sequence>
<keyword evidence="2" id="KW-1185">Reference proteome</keyword>
<proteinExistence type="predicted"/>
<gene>
    <name evidence="1" type="ORF">ANCCEY_15630</name>
</gene>
<organism evidence="1 2">
    <name type="scientific">Ancylostoma ceylanicum</name>
    <dbReference type="NCBI Taxonomy" id="53326"/>
    <lineage>
        <taxon>Eukaryota</taxon>
        <taxon>Metazoa</taxon>
        <taxon>Ecdysozoa</taxon>
        <taxon>Nematoda</taxon>
        <taxon>Chromadorea</taxon>
        <taxon>Rhabditida</taxon>
        <taxon>Rhabditina</taxon>
        <taxon>Rhabditomorpha</taxon>
        <taxon>Strongyloidea</taxon>
        <taxon>Ancylostomatidae</taxon>
        <taxon>Ancylostomatinae</taxon>
        <taxon>Ancylostoma</taxon>
    </lineage>
</organism>
<dbReference type="AlphaFoldDB" id="A0A0D6LC25"/>